<name>A0A0A9G2K2_ARUDO</name>
<protein>
    <submittedName>
        <fullName evidence="2">Uncharacterized protein</fullName>
    </submittedName>
</protein>
<proteinExistence type="predicted"/>
<reference evidence="2" key="1">
    <citation type="submission" date="2014-09" db="EMBL/GenBank/DDBJ databases">
        <authorList>
            <person name="Magalhaes I.L.F."/>
            <person name="Oliveira U."/>
            <person name="Santos F.R."/>
            <person name="Vidigal T.H.D.A."/>
            <person name="Brescovit A.D."/>
            <person name="Santos A.J."/>
        </authorList>
    </citation>
    <scope>NUCLEOTIDE SEQUENCE</scope>
    <source>
        <tissue evidence="2">Shoot tissue taken approximately 20 cm above the soil surface</tissue>
    </source>
</reference>
<evidence type="ECO:0000313" key="2">
    <source>
        <dbReference type="EMBL" id="JAE18727.1"/>
    </source>
</evidence>
<dbReference type="EMBL" id="GBRH01179169">
    <property type="protein sequence ID" value="JAE18727.1"/>
    <property type="molecule type" value="Transcribed_RNA"/>
</dbReference>
<accession>A0A0A9G2K2</accession>
<sequence>MPLDRASCNVSGPNSRRRQEAATFSSACDSAALQIRSCRKEGQGMDDGSTRGEEED</sequence>
<dbReference type="AlphaFoldDB" id="A0A0A9G2K2"/>
<evidence type="ECO:0000256" key="1">
    <source>
        <dbReference type="SAM" id="MobiDB-lite"/>
    </source>
</evidence>
<feature type="region of interest" description="Disordered" evidence="1">
    <location>
        <begin position="1"/>
        <end position="26"/>
    </location>
</feature>
<reference evidence="2" key="2">
    <citation type="journal article" date="2015" name="Data Brief">
        <title>Shoot transcriptome of the giant reed, Arundo donax.</title>
        <authorList>
            <person name="Barrero R.A."/>
            <person name="Guerrero F.D."/>
            <person name="Moolhuijzen P."/>
            <person name="Goolsby J.A."/>
            <person name="Tidwell J."/>
            <person name="Bellgard S.E."/>
            <person name="Bellgard M.I."/>
        </authorList>
    </citation>
    <scope>NUCLEOTIDE SEQUENCE</scope>
    <source>
        <tissue evidence="2">Shoot tissue taken approximately 20 cm above the soil surface</tissue>
    </source>
</reference>
<organism evidence="2">
    <name type="scientific">Arundo donax</name>
    <name type="common">Giant reed</name>
    <name type="synonym">Donax arundinaceus</name>
    <dbReference type="NCBI Taxonomy" id="35708"/>
    <lineage>
        <taxon>Eukaryota</taxon>
        <taxon>Viridiplantae</taxon>
        <taxon>Streptophyta</taxon>
        <taxon>Embryophyta</taxon>
        <taxon>Tracheophyta</taxon>
        <taxon>Spermatophyta</taxon>
        <taxon>Magnoliopsida</taxon>
        <taxon>Liliopsida</taxon>
        <taxon>Poales</taxon>
        <taxon>Poaceae</taxon>
        <taxon>PACMAD clade</taxon>
        <taxon>Arundinoideae</taxon>
        <taxon>Arundineae</taxon>
        <taxon>Arundo</taxon>
    </lineage>
</organism>